<accession>A0A432WTZ2</accession>
<dbReference type="CDD" id="cd02440">
    <property type="entry name" value="AdoMet_MTases"/>
    <property type="match status" value="1"/>
</dbReference>
<dbReference type="OrthoDB" id="5974463at2"/>
<organism evidence="2 3">
    <name type="scientific">Aliidiomarina shirensis</name>
    <dbReference type="NCBI Taxonomy" id="1048642"/>
    <lineage>
        <taxon>Bacteria</taxon>
        <taxon>Pseudomonadati</taxon>
        <taxon>Pseudomonadota</taxon>
        <taxon>Gammaproteobacteria</taxon>
        <taxon>Alteromonadales</taxon>
        <taxon>Idiomarinaceae</taxon>
        <taxon>Aliidiomarina</taxon>
    </lineage>
</organism>
<feature type="domain" description="Methyltransferase type 11" evidence="1">
    <location>
        <begin position="54"/>
        <end position="158"/>
    </location>
</feature>
<dbReference type="RefSeq" id="WP_126806338.1">
    <property type="nucleotide sequence ID" value="NZ_PIPP01000002.1"/>
</dbReference>
<dbReference type="InterPro" id="IPR029063">
    <property type="entry name" value="SAM-dependent_MTases_sf"/>
</dbReference>
<dbReference type="PANTHER" id="PTHR43591">
    <property type="entry name" value="METHYLTRANSFERASE"/>
    <property type="match status" value="1"/>
</dbReference>
<dbReference type="InterPro" id="IPR013216">
    <property type="entry name" value="Methyltransf_11"/>
</dbReference>
<dbReference type="GO" id="GO:0008757">
    <property type="term" value="F:S-adenosylmethionine-dependent methyltransferase activity"/>
    <property type="evidence" value="ECO:0007669"/>
    <property type="project" value="InterPro"/>
</dbReference>
<dbReference type="Gene3D" id="3.40.50.150">
    <property type="entry name" value="Vaccinia Virus protein VP39"/>
    <property type="match status" value="1"/>
</dbReference>
<dbReference type="Pfam" id="PF08241">
    <property type="entry name" value="Methyltransf_11"/>
    <property type="match status" value="1"/>
</dbReference>
<reference evidence="3" key="1">
    <citation type="journal article" date="2018" name="Front. Microbiol.">
        <title>Genome-Based Analysis Reveals the Taxonomy and Diversity of the Family Idiomarinaceae.</title>
        <authorList>
            <person name="Liu Y."/>
            <person name="Lai Q."/>
            <person name="Shao Z."/>
        </authorList>
    </citation>
    <scope>NUCLEOTIDE SEQUENCE [LARGE SCALE GENOMIC DNA]</scope>
    <source>
        <strain evidence="3">AIS</strain>
    </source>
</reference>
<gene>
    <name evidence="2" type="ORF">CWE13_04610</name>
</gene>
<dbReference type="Proteomes" id="UP000286934">
    <property type="component" value="Unassembled WGS sequence"/>
</dbReference>
<sequence>MQNKQEIKHWSEYWQSSQSLNSFAEGEAAKGYEGEISAFWQEHLKTLNNNAVVVDLGTGNGALAALVAAHGRTLDKNWQVHGVDYADIDPLKTFARDAAVLKQLQGITFHGNTDMGKLPFADASVDCLVSQFAFEYAEQNSALAEAYRVLKPGGKLVMMAHHGKSGLTKDSARGCDIFDYILNNSPVFIQADLMLRLATERLQNSDFKTWKESQECNALGKSLEWTLHVINARFSLPTDHPWLTDIFNRVINILNNGQSHATAKEAQKHLAVTYDMLQAHLLRIREQVKAAFSEDDLSSFKRNASAFASIAHKEFKIEKELFAWGISLEKQVEN</sequence>
<protein>
    <recommendedName>
        <fullName evidence="1">Methyltransferase type 11 domain-containing protein</fullName>
    </recommendedName>
</protein>
<proteinExistence type="predicted"/>
<keyword evidence="3" id="KW-1185">Reference proteome</keyword>
<dbReference type="SUPFAM" id="SSF53335">
    <property type="entry name" value="S-adenosyl-L-methionine-dependent methyltransferases"/>
    <property type="match status" value="1"/>
</dbReference>
<evidence type="ECO:0000313" key="2">
    <source>
        <dbReference type="EMBL" id="RUO37251.1"/>
    </source>
</evidence>
<dbReference type="EMBL" id="PIPP01000002">
    <property type="protein sequence ID" value="RUO37251.1"/>
    <property type="molecule type" value="Genomic_DNA"/>
</dbReference>
<dbReference type="AlphaFoldDB" id="A0A432WTZ2"/>
<comment type="caution">
    <text evidence="2">The sequence shown here is derived from an EMBL/GenBank/DDBJ whole genome shotgun (WGS) entry which is preliminary data.</text>
</comment>
<name>A0A432WTZ2_9GAMM</name>
<evidence type="ECO:0000313" key="3">
    <source>
        <dbReference type="Proteomes" id="UP000286934"/>
    </source>
</evidence>
<evidence type="ECO:0000259" key="1">
    <source>
        <dbReference type="Pfam" id="PF08241"/>
    </source>
</evidence>